<dbReference type="AlphaFoldDB" id="A0A2K4ZAE8"/>
<gene>
    <name evidence="2" type="ORF">AMURIS_00141</name>
</gene>
<dbReference type="EMBL" id="OFSM01000001">
    <property type="protein sequence ID" value="SOY27437.1"/>
    <property type="molecule type" value="Genomic_DNA"/>
</dbReference>
<reference evidence="2 3" key="1">
    <citation type="submission" date="2018-01" db="EMBL/GenBank/DDBJ databases">
        <authorList>
            <person name="Gaut B.S."/>
            <person name="Morton B.R."/>
            <person name="Clegg M.T."/>
            <person name="Duvall M.R."/>
        </authorList>
    </citation>
    <scope>NUCLEOTIDE SEQUENCE [LARGE SCALE GENOMIC DNA]</scope>
    <source>
        <strain evidence="2">GP69</strain>
    </source>
</reference>
<sequence>MPVMDEFREEREALKHGTLKQKISYFFCYYKWHVIITIALIAFAVSMAHQILTQKENAFFAAFINTVELETAGNFVQGFTEYAGIDMNEFDVMFDTALRINPDPASYDESTITSTQKVMVYLAAQEIDILAAGDTVMNSYAYNDSFYDLREILTAEQLAEYEPYFYYMDRTVAEERSEMDFTSADYSSLPAYPDPRNPEAMSDPIPVGIYLDSADTLKEHYYFLDENALVAVAANTRHPETVSRYLEYIFQ</sequence>
<organism evidence="2 3">
    <name type="scientific">Acetatifactor muris</name>
    <dbReference type="NCBI Taxonomy" id="879566"/>
    <lineage>
        <taxon>Bacteria</taxon>
        <taxon>Bacillati</taxon>
        <taxon>Bacillota</taxon>
        <taxon>Clostridia</taxon>
        <taxon>Lachnospirales</taxon>
        <taxon>Lachnospiraceae</taxon>
        <taxon>Acetatifactor</taxon>
    </lineage>
</organism>
<keyword evidence="1" id="KW-1133">Transmembrane helix</keyword>
<keyword evidence="1" id="KW-0812">Transmembrane</keyword>
<keyword evidence="1" id="KW-0472">Membrane</keyword>
<proteinExistence type="predicted"/>
<protein>
    <submittedName>
        <fullName evidence="2">Uncharacterized protein</fullName>
    </submittedName>
</protein>
<dbReference type="RefSeq" id="WP_103237567.1">
    <property type="nucleotide sequence ID" value="NZ_CANRXC010000036.1"/>
</dbReference>
<evidence type="ECO:0000256" key="1">
    <source>
        <dbReference type="SAM" id="Phobius"/>
    </source>
</evidence>
<accession>A0A2K4ZAE8</accession>
<name>A0A2K4ZAE8_9FIRM</name>
<evidence type="ECO:0000313" key="3">
    <source>
        <dbReference type="Proteomes" id="UP000236311"/>
    </source>
</evidence>
<dbReference type="OrthoDB" id="1925387at2"/>
<evidence type="ECO:0000313" key="2">
    <source>
        <dbReference type="EMBL" id="SOY27437.1"/>
    </source>
</evidence>
<feature type="transmembrane region" description="Helical" evidence="1">
    <location>
        <begin position="23"/>
        <end position="45"/>
    </location>
</feature>
<keyword evidence="3" id="KW-1185">Reference proteome</keyword>
<dbReference type="Proteomes" id="UP000236311">
    <property type="component" value="Unassembled WGS sequence"/>
</dbReference>